<dbReference type="InterPro" id="IPR029045">
    <property type="entry name" value="ClpP/crotonase-like_dom_sf"/>
</dbReference>
<accession>N1JCL1</accession>
<dbReference type="GO" id="GO:0006508">
    <property type="term" value="P:proteolysis"/>
    <property type="evidence" value="ECO:0007669"/>
    <property type="project" value="InterPro"/>
</dbReference>
<dbReference type="AlphaFoldDB" id="N1JCL1"/>
<keyword evidence="5" id="KW-1185">Reference proteome</keyword>
<dbReference type="Pfam" id="PF03572">
    <property type="entry name" value="Peptidase_S41"/>
    <property type="match status" value="1"/>
</dbReference>
<feature type="domain" description="CPAF-like PDZ" evidence="3">
    <location>
        <begin position="243"/>
        <end position="364"/>
    </location>
</feature>
<dbReference type="PANTHER" id="PTHR37049">
    <property type="entry name" value="PEPTIDASE S41 FAMILY PROTEIN"/>
    <property type="match status" value="1"/>
</dbReference>
<comment type="caution">
    <text evidence="4">The sequence shown here is derived from an EMBL/GenBank/DDBJ whole genome shotgun (WGS) entry which is preliminary data.</text>
</comment>
<dbReference type="InterPro" id="IPR052766">
    <property type="entry name" value="S41A_metabolite_peptidase"/>
</dbReference>
<evidence type="ECO:0000259" key="2">
    <source>
        <dbReference type="Pfam" id="PF03572"/>
    </source>
</evidence>
<reference evidence="4 5" key="1">
    <citation type="journal article" date="2010" name="Science">
        <title>Genome expansion and gene loss in powdery mildew fungi reveal tradeoffs in extreme parasitism.</title>
        <authorList>
            <person name="Spanu P.D."/>
            <person name="Abbott J.C."/>
            <person name="Amselem J."/>
            <person name="Burgis T.A."/>
            <person name="Soanes D.M."/>
            <person name="Stueber K."/>
            <person name="Ver Loren van Themaat E."/>
            <person name="Brown J.K.M."/>
            <person name="Butcher S.A."/>
            <person name="Gurr S.J."/>
            <person name="Lebrun M.-H."/>
            <person name="Ridout C.J."/>
            <person name="Schulze-Lefert P."/>
            <person name="Talbot N.J."/>
            <person name="Ahmadinejad N."/>
            <person name="Ametz C."/>
            <person name="Barton G.R."/>
            <person name="Benjdia M."/>
            <person name="Bidzinski P."/>
            <person name="Bindschedler L.V."/>
            <person name="Both M."/>
            <person name="Brewer M.T."/>
            <person name="Cadle-Davidson L."/>
            <person name="Cadle-Davidson M.M."/>
            <person name="Collemare J."/>
            <person name="Cramer R."/>
            <person name="Frenkel O."/>
            <person name="Godfrey D."/>
            <person name="Harriman J."/>
            <person name="Hoede C."/>
            <person name="King B.C."/>
            <person name="Klages S."/>
            <person name="Kleemann J."/>
            <person name="Knoll D."/>
            <person name="Koti P.S."/>
            <person name="Kreplak J."/>
            <person name="Lopez-Ruiz F.J."/>
            <person name="Lu X."/>
            <person name="Maekawa T."/>
            <person name="Mahanil S."/>
            <person name="Micali C."/>
            <person name="Milgroom M.G."/>
            <person name="Montana G."/>
            <person name="Noir S."/>
            <person name="O'Connell R.J."/>
            <person name="Oberhaensli S."/>
            <person name="Parlange F."/>
            <person name="Pedersen C."/>
            <person name="Quesneville H."/>
            <person name="Reinhardt R."/>
            <person name="Rott M."/>
            <person name="Sacristan S."/>
            <person name="Schmidt S.M."/>
            <person name="Schoen M."/>
            <person name="Skamnioti P."/>
            <person name="Sommer H."/>
            <person name="Stephens A."/>
            <person name="Takahara H."/>
            <person name="Thordal-Christensen H."/>
            <person name="Vigouroux M."/>
            <person name="Wessling R."/>
            <person name="Wicker T."/>
            <person name="Panstruga R."/>
        </authorList>
    </citation>
    <scope>NUCLEOTIDE SEQUENCE [LARGE SCALE GENOMIC DNA]</scope>
    <source>
        <strain evidence="4">DH14</strain>
    </source>
</reference>
<feature type="signal peptide" evidence="1">
    <location>
        <begin position="1"/>
        <end position="16"/>
    </location>
</feature>
<dbReference type="PANTHER" id="PTHR37049:SF4">
    <property type="entry name" value="RHODANESE DOMAIN-CONTAINING PROTEIN"/>
    <property type="match status" value="1"/>
</dbReference>
<dbReference type="OrthoDB" id="27214at2759"/>
<dbReference type="GO" id="GO:0008236">
    <property type="term" value="F:serine-type peptidase activity"/>
    <property type="evidence" value="ECO:0007669"/>
    <property type="project" value="InterPro"/>
</dbReference>
<organism evidence="4 5">
    <name type="scientific">Blumeria graminis f. sp. hordei (strain DH14)</name>
    <name type="common">Barley powdery mildew</name>
    <name type="synonym">Oidium monilioides f. sp. hordei</name>
    <dbReference type="NCBI Taxonomy" id="546991"/>
    <lineage>
        <taxon>Eukaryota</taxon>
        <taxon>Fungi</taxon>
        <taxon>Dikarya</taxon>
        <taxon>Ascomycota</taxon>
        <taxon>Pezizomycotina</taxon>
        <taxon>Leotiomycetes</taxon>
        <taxon>Erysiphales</taxon>
        <taxon>Erysiphaceae</taxon>
        <taxon>Blumeria</taxon>
        <taxon>Blumeria hordei</taxon>
    </lineage>
</organism>
<dbReference type="eggNOG" id="ENOG502S90K">
    <property type="taxonomic scope" value="Eukaryota"/>
</dbReference>
<sequence length="806" mass="88108">MNYLWIALILPSLSVASNCIADSCLLALRPTSNITGRHSATQDFCSKYLQDSSTTLPEEALAACQDKNNVLDKARVASACACEAVVIKTTPTTGNPAYTTSPPETVVGDVAEPCALVSSSSSAQKVATPSADLALAEPTVSAQLAFDCLNSVPLNKTAAIQLVDAIGPYLEWQSDLVWKKDPPADYDFPAHDVIASLAMVRDNLVSNRYVNEYEFQGDLYQVFAQGHDGHFVFYPDAIAKAFEFGRQRSLVSISEDGRSLPVIKLFEDVIYSPESASIVTKINDIDASTYIFNFSTTAPLQQDADAVYNSMFYEKASYAASGGKGYFSGGGRTRYIYPGPFTKFTFANGSSLTLENTAKIKGNFYNVADGQQFYSRFCSVSANSFQAEDQTDYMSSRPVLAPGYPPPVITTNDTILSGYYMDGQGYEDVAVLSVLAFESRSISEFQEVAQKFMIDAKRDGKTKIVIDLSYNGGGYILQGYDLFRQFFPTIEQEGNSRWRAGKGFTAIAEIFSAISKEFDPATASDMQINEALSWFNYRYDLNLQNAPFRNFEEKFGPYTTKGDNFTNDMRWNLNDPLTTSNSTYGVGIEITGYGSRKNLTQYFDAKNIIMLYDGYCASTCTIFSEFMRTQAGVKSIAMGGRPKEGLIQGVGGVKGSQVLSWNAIYSYAQEALPNATIAQAKSLGQLSTLPLQRSTSAACNVRDSILSDHVSDGLPSQYVREETECRLYYTEHMITDVTAIWKAAADAAFNGKGCACGSLPERVGEASNNMPSSTPTDGITQHVSAKGIEPVKDAAWRARHEHKVIS</sequence>
<dbReference type="InterPro" id="IPR056186">
    <property type="entry name" value="PDZ_CPAF-rel"/>
</dbReference>
<evidence type="ECO:0000313" key="4">
    <source>
        <dbReference type="EMBL" id="CCU77304.1"/>
    </source>
</evidence>
<gene>
    <name evidence="4" type="ORF">BGHDH14_bgh05730</name>
</gene>
<keyword evidence="1" id="KW-0732">Signal</keyword>
<dbReference type="EMBL" id="CAUH01003527">
    <property type="protein sequence ID" value="CCU77304.1"/>
    <property type="molecule type" value="Genomic_DNA"/>
</dbReference>
<dbReference type="HOGENOM" id="CLU_014251_0_1_1"/>
<proteinExistence type="predicted"/>
<feature type="chain" id="PRO_5004107656" evidence="1">
    <location>
        <begin position="17"/>
        <end position="806"/>
    </location>
</feature>
<name>N1JCL1_BLUG1</name>
<evidence type="ECO:0000259" key="3">
    <source>
        <dbReference type="Pfam" id="PF23658"/>
    </source>
</evidence>
<dbReference type="SUPFAM" id="SSF52096">
    <property type="entry name" value="ClpP/crotonase"/>
    <property type="match status" value="1"/>
</dbReference>
<dbReference type="Proteomes" id="UP000015441">
    <property type="component" value="Unassembled WGS sequence"/>
</dbReference>
<dbReference type="InterPro" id="IPR005151">
    <property type="entry name" value="Tail-specific_protease"/>
</dbReference>
<dbReference type="Pfam" id="PF23658">
    <property type="entry name" value="PDZ_CPAF_rel"/>
    <property type="match status" value="1"/>
</dbReference>
<dbReference type="Gene3D" id="3.90.226.10">
    <property type="entry name" value="2-enoyl-CoA Hydratase, Chain A, domain 1"/>
    <property type="match status" value="1"/>
</dbReference>
<evidence type="ECO:0000313" key="5">
    <source>
        <dbReference type="Proteomes" id="UP000015441"/>
    </source>
</evidence>
<protein>
    <submittedName>
        <fullName evidence="4">Peptidase S41 family protein</fullName>
    </submittedName>
</protein>
<evidence type="ECO:0000256" key="1">
    <source>
        <dbReference type="SAM" id="SignalP"/>
    </source>
</evidence>
<feature type="domain" description="Tail specific protease" evidence="2">
    <location>
        <begin position="429"/>
        <end position="636"/>
    </location>
</feature>
<dbReference type="InParanoid" id="N1JCL1"/>
<dbReference type="STRING" id="546991.N1JCL1"/>